<reference evidence="1" key="1">
    <citation type="submission" date="2022-05" db="EMBL/GenBank/DDBJ databases">
        <title>The Musa troglodytarum L. genome provides insights into the mechanism of non-climacteric behaviour and enrichment of carotenoids.</title>
        <authorList>
            <person name="Wang J."/>
        </authorList>
    </citation>
    <scope>NUCLEOTIDE SEQUENCE</scope>
    <source>
        <tissue evidence="1">Leaf</tissue>
    </source>
</reference>
<sequence>SRFPLYLGFHRLLYRLSLVASRSTYVIDGGRWHGQLHRYPPGHHPPSTGCLPQVRMPGGVLDLPAVDVVRVPPGHHLCCVCHHQVNSFLLLQGFSHLVLEK</sequence>
<dbReference type="AlphaFoldDB" id="A0A9E7HL95"/>
<keyword evidence="2" id="KW-1185">Reference proteome</keyword>
<evidence type="ECO:0000313" key="2">
    <source>
        <dbReference type="Proteomes" id="UP001055439"/>
    </source>
</evidence>
<name>A0A9E7HL95_9LILI</name>
<dbReference type="EMBL" id="CP097510">
    <property type="protein sequence ID" value="URE35820.1"/>
    <property type="molecule type" value="Genomic_DNA"/>
</dbReference>
<accession>A0A9E7HL95</accession>
<feature type="non-terminal residue" evidence="1">
    <location>
        <position position="1"/>
    </location>
</feature>
<dbReference type="Proteomes" id="UP001055439">
    <property type="component" value="Chromosome 8"/>
</dbReference>
<protein>
    <submittedName>
        <fullName evidence="1">Uncharacterized protein</fullName>
    </submittedName>
</protein>
<gene>
    <name evidence="1" type="ORF">MUK42_17054</name>
</gene>
<evidence type="ECO:0000313" key="1">
    <source>
        <dbReference type="EMBL" id="URE35820.1"/>
    </source>
</evidence>
<organism evidence="1 2">
    <name type="scientific">Musa troglodytarum</name>
    <name type="common">fe'i banana</name>
    <dbReference type="NCBI Taxonomy" id="320322"/>
    <lineage>
        <taxon>Eukaryota</taxon>
        <taxon>Viridiplantae</taxon>
        <taxon>Streptophyta</taxon>
        <taxon>Embryophyta</taxon>
        <taxon>Tracheophyta</taxon>
        <taxon>Spermatophyta</taxon>
        <taxon>Magnoliopsida</taxon>
        <taxon>Liliopsida</taxon>
        <taxon>Zingiberales</taxon>
        <taxon>Musaceae</taxon>
        <taxon>Musa</taxon>
    </lineage>
</organism>
<proteinExistence type="predicted"/>